<reference evidence="7" key="1">
    <citation type="submission" date="2019-08" db="EMBL/GenBank/DDBJ databases">
        <authorList>
            <person name="Kucharzyk K."/>
            <person name="Murdoch R.W."/>
            <person name="Higgins S."/>
            <person name="Loffler F."/>
        </authorList>
    </citation>
    <scope>NUCLEOTIDE SEQUENCE</scope>
</reference>
<evidence type="ECO:0000256" key="1">
    <source>
        <dbReference type="ARBA" id="ARBA00022448"/>
    </source>
</evidence>
<evidence type="ECO:0000256" key="4">
    <source>
        <dbReference type="ARBA" id="ARBA00022643"/>
    </source>
</evidence>
<dbReference type="PANTHER" id="PTHR36118:SF1">
    <property type="entry name" value="ION-TRANSLOCATING OXIDOREDUCTASE COMPLEX SUBUNIT G"/>
    <property type="match status" value="1"/>
</dbReference>
<evidence type="ECO:0000256" key="2">
    <source>
        <dbReference type="ARBA" id="ARBA00022553"/>
    </source>
</evidence>
<dbReference type="GO" id="GO:0005886">
    <property type="term" value="C:plasma membrane"/>
    <property type="evidence" value="ECO:0007669"/>
    <property type="project" value="InterPro"/>
</dbReference>
<comment type="caution">
    <text evidence="7">The sequence shown here is derived from an EMBL/GenBank/DDBJ whole genome shotgun (WGS) entry which is preliminary data.</text>
</comment>
<evidence type="ECO:0000259" key="6">
    <source>
        <dbReference type="SMART" id="SM00900"/>
    </source>
</evidence>
<accession>A0A644W041</accession>
<dbReference type="GO" id="GO:0022900">
    <property type="term" value="P:electron transport chain"/>
    <property type="evidence" value="ECO:0007669"/>
    <property type="project" value="InterPro"/>
</dbReference>
<keyword evidence="3" id="KW-0285">Flavoprotein</keyword>
<name>A0A644W041_9ZZZZ</name>
<dbReference type="AlphaFoldDB" id="A0A644W041"/>
<keyword evidence="4" id="KW-0288">FMN</keyword>
<evidence type="ECO:0000313" key="7">
    <source>
        <dbReference type="EMBL" id="MPL96918.1"/>
    </source>
</evidence>
<gene>
    <name evidence="7" type="primary">rsxG_13</name>
    <name evidence="7" type="ORF">SDC9_43102</name>
</gene>
<dbReference type="GO" id="GO:0009055">
    <property type="term" value="F:electron transfer activity"/>
    <property type="evidence" value="ECO:0007669"/>
    <property type="project" value="InterPro"/>
</dbReference>
<protein>
    <submittedName>
        <fullName evidence="7">Electron transport complex subunit RsxG</fullName>
    </submittedName>
</protein>
<feature type="domain" description="FMN-binding" evidence="6">
    <location>
        <begin position="89"/>
        <end position="178"/>
    </location>
</feature>
<dbReference type="SMART" id="SM00900">
    <property type="entry name" value="FMN_bind"/>
    <property type="match status" value="1"/>
</dbReference>
<dbReference type="GO" id="GO:0010181">
    <property type="term" value="F:FMN binding"/>
    <property type="evidence" value="ECO:0007669"/>
    <property type="project" value="InterPro"/>
</dbReference>
<dbReference type="InterPro" id="IPR007329">
    <property type="entry name" value="FMN-bd"/>
</dbReference>
<dbReference type="Pfam" id="PF04205">
    <property type="entry name" value="FMN_bind"/>
    <property type="match status" value="1"/>
</dbReference>
<keyword evidence="2" id="KW-0597">Phosphoprotein</keyword>
<dbReference type="PANTHER" id="PTHR36118">
    <property type="entry name" value="ION-TRANSLOCATING OXIDOREDUCTASE COMPLEX SUBUNIT G"/>
    <property type="match status" value="1"/>
</dbReference>
<keyword evidence="1" id="KW-0813">Transport</keyword>
<keyword evidence="5" id="KW-0249">Electron transport</keyword>
<proteinExistence type="inferred from homology"/>
<dbReference type="InterPro" id="IPR010209">
    <property type="entry name" value="Ion_transpt_RnfG/RsxG"/>
</dbReference>
<evidence type="ECO:0000256" key="3">
    <source>
        <dbReference type="ARBA" id="ARBA00022630"/>
    </source>
</evidence>
<dbReference type="HAMAP" id="MF_00479">
    <property type="entry name" value="RsxG_RnfG"/>
    <property type="match status" value="1"/>
</dbReference>
<organism evidence="7">
    <name type="scientific">bioreactor metagenome</name>
    <dbReference type="NCBI Taxonomy" id="1076179"/>
    <lineage>
        <taxon>unclassified sequences</taxon>
        <taxon>metagenomes</taxon>
        <taxon>ecological metagenomes</taxon>
    </lineage>
</organism>
<evidence type="ECO:0000256" key="5">
    <source>
        <dbReference type="ARBA" id="ARBA00022982"/>
    </source>
</evidence>
<dbReference type="EMBL" id="VSSQ01000532">
    <property type="protein sequence ID" value="MPL96918.1"/>
    <property type="molecule type" value="Genomic_DNA"/>
</dbReference>
<sequence length="185" mass="19247">MTKNIKYALILLSICAVCAFALALTNSITEPVIIKMDAEKRLNALKAVSGGYTIGEQKEVSGHAYVTYAIELSDNSKTAGYIVGLKSAGYGGEMTLVASYTTQGEMLFAQLLTHTETPGLGKKAEEAGYMDKFKGTGAAKPVPTNKTMLGDSEAQAVSGSSVTFTAVAKAINGGSEYVKSLGGAK</sequence>